<keyword evidence="7 19" id="KW-0812">Transmembrane</keyword>
<evidence type="ECO:0000256" key="6">
    <source>
        <dbReference type="ARBA" id="ARBA00022679"/>
    </source>
</evidence>
<keyword evidence="9" id="KW-0677">Repeat</keyword>
<reference evidence="21" key="1">
    <citation type="submission" date="2017-07" db="EMBL/GenBank/DDBJ databases">
        <title>Taro Niue Genome Assembly and Annotation.</title>
        <authorList>
            <person name="Atibalentja N."/>
            <person name="Keating K."/>
            <person name="Fields C.J."/>
        </authorList>
    </citation>
    <scope>NUCLEOTIDE SEQUENCE</scope>
    <source>
        <strain evidence="21">Niue_2</strain>
        <tissue evidence="21">Leaf</tissue>
    </source>
</reference>
<organism evidence="21 22">
    <name type="scientific">Colocasia esculenta</name>
    <name type="common">Wild taro</name>
    <name type="synonym">Arum esculentum</name>
    <dbReference type="NCBI Taxonomy" id="4460"/>
    <lineage>
        <taxon>Eukaryota</taxon>
        <taxon>Viridiplantae</taxon>
        <taxon>Streptophyta</taxon>
        <taxon>Embryophyta</taxon>
        <taxon>Tracheophyta</taxon>
        <taxon>Spermatophyta</taxon>
        <taxon>Magnoliopsida</taxon>
        <taxon>Liliopsida</taxon>
        <taxon>Araceae</taxon>
        <taxon>Aroideae</taxon>
        <taxon>Colocasieae</taxon>
        <taxon>Colocasia</taxon>
    </lineage>
</organism>
<accession>A0A843WL70</accession>
<protein>
    <recommendedName>
        <fullName evidence="3">non-specific serine/threonine protein kinase</fullName>
        <ecNumber evidence="3">2.7.11.1</ecNumber>
    </recommendedName>
</protein>
<name>A0A843WL70_COLES</name>
<dbReference type="FunFam" id="3.30.200.20:FF:000328">
    <property type="entry name" value="Leucine-rich repeat protein kinase family protein"/>
    <property type="match status" value="1"/>
</dbReference>
<dbReference type="FunFam" id="1.10.510.10:FF:000453">
    <property type="entry name" value="LRR receptor-like serine/threonine-protein kinase HSL2"/>
    <property type="match status" value="1"/>
</dbReference>
<keyword evidence="12 17" id="KW-0067">ATP-binding</keyword>
<feature type="domain" description="Protein kinase" evidence="20">
    <location>
        <begin position="624"/>
        <end position="897"/>
    </location>
</feature>
<dbReference type="SUPFAM" id="SSF52058">
    <property type="entry name" value="L domain-like"/>
    <property type="match status" value="1"/>
</dbReference>
<dbReference type="FunFam" id="3.80.10.10:FF:000363">
    <property type="entry name" value="Leucine-rich repeat family protein"/>
    <property type="match status" value="1"/>
</dbReference>
<evidence type="ECO:0000256" key="18">
    <source>
        <dbReference type="SAM" id="MobiDB-lite"/>
    </source>
</evidence>
<dbReference type="InterPro" id="IPR001611">
    <property type="entry name" value="Leu-rich_rpt"/>
</dbReference>
<evidence type="ECO:0000256" key="1">
    <source>
        <dbReference type="ARBA" id="ARBA00004162"/>
    </source>
</evidence>
<evidence type="ECO:0000313" key="22">
    <source>
        <dbReference type="Proteomes" id="UP000652761"/>
    </source>
</evidence>
<keyword evidence="13 19" id="KW-1133">Transmembrane helix</keyword>
<feature type="region of interest" description="Disordered" evidence="18">
    <location>
        <begin position="908"/>
        <end position="946"/>
    </location>
</feature>
<comment type="subcellular location">
    <subcellularLocation>
        <location evidence="1">Cell membrane</location>
        <topology evidence="1">Single-pass membrane protein</topology>
    </subcellularLocation>
    <subcellularLocation>
        <location evidence="2">Membrane</location>
        <topology evidence="2">Single-pass type I membrane protein</topology>
    </subcellularLocation>
</comment>
<sequence length="946" mass="103822">MGNMGHSMLDLVRCALGLWRKMGLWFCTCLLTVLFQFPLTLAITNDGDAAALRALSSNWEKKPFNWDGSDPCGSPWVGIGCTNSRVTSITLSSMGLKGTLPGDIQSLTELQTLDLSYNVGLGGNLPPSIGTLSNLTTLILVGCSFSGQIPDLGSLQQLVFLSLNSNQFTGVIPPSIGKLSKLYWLDLADNKLRGTIPVSSENSPGLDMLIHTKHFHFGKNQLSDSIPEQLFSSEMQLIHLLFDNNALSGSIPSTLGLVKTLEVIRLDRNSLIGHVPTNINNLTAVGELHLSDNKLTGPLPNLSGMNALSYVVVEYARIGNSLPQSLFTLPQLQTVRLRNNFLNGTLDLGTNYTSSLQLIDLQSNKIEGFLERKVFKNQLMLMGNPFCDQRGSNYNHCTTQPQSAASYSTPTPNCQQTDCSSDQNLSPNCKCAYPYVGTLYFRAPSFSDLGNSSRYQALEKQLLTTFQSHNADVDSVALHDSLINSDNYLQIDLQVFPAVKARFNQSDISVIGFILSNQTFKPPKYFGPFYFLGRVYNAAQDTSGSKFKNLPVIIGAFVGGLILVLIVIGLIAYAIGQKRKAERVVEQSQPFASWDGSKGSGGVPQLKGPRWFSFDEMKKSTNNFSEANDIGSGGYGKVYRGMLVTGQLVAIKRAQQGSVQGGLEFKTEIELLSRVHHKNLVALVGFCFDQGEQMLVYEYVPNGSLRESLSGKSGIHLDWRRRLQIALGTARGLAYLHELADPPIIHRDIKSNNILLDERLNAKVADFGLCKPMTDGQKDHITTQVKGTMGYLDPEYYMTQQLTDKSDVYGFGVLLLELITARRPIEKGRYIVREVRNLIDRKKDCYNLHGVLDPSMGLPSSLTGFEKFVDLAMQCVEESGAERPAMSQAVKEIEGIMLLAGMNPNAESAHTSASYEGTSKDHPMHPYGGDSFDYSAGVPSSKIEPK</sequence>
<evidence type="ECO:0000256" key="7">
    <source>
        <dbReference type="ARBA" id="ARBA00022692"/>
    </source>
</evidence>
<comment type="caution">
    <text evidence="21">The sequence shown here is derived from an EMBL/GenBank/DDBJ whole genome shotgun (WGS) entry which is preliminary data.</text>
</comment>
<dbReference type="Gene3D" id="3.30.200.20">
    <property type="entry name" value="Phosphorylase Kinase, domain 1"/>
    <property type="match status" value="1"/>
</dbReference>
<dbReference type="PANTHER" id="PTHR45974">
    <property type="entry name" value="RECEPTOR-LIKE PROTEIN 55"/>
    <property type="match status" value="1"/>
</dbReference>
<dbReference type="InterPro" id="IPR008271">
    <property type="entry name" value="Ser/Thr_kinase_AS"/>
</dbReference>
<dbReference type="Pfam" id="PF00069">
    <property type="entry name" value="Pkinase"/>
    <property type="match status" value="1"/>
</dbReference>
<dbReference type="PROSITE" id="PS50011">
    <property type="entry name" value="PROTEIN_KINASE_DOM"/>
    <property type="match status" value="1"/>
</dbReference>
<evidence type="ECO:0000256" key="3">
    <source>
        <dbReference type="ARBA" id="ARBA00012513"/>
    </source>
</evidence>
<evidence type="ECO:0000256" key="15">
    <source>
        <dbReference type="ARBA" id="ARBA00023170"/>
    </source>
</evidence>
<dbReference type="AlphaFoldDB" id="A0A843WL70"/>
<dbReference type="Gene3D" id="3.80.10.10">
    <property type="entry name" value="Ribonuclease Inhibitor"/>
    <property type="match status" value="3"/>
</dbReference>
<dbReference type="SUPFAM" id="SSF56112">
    <property type="entry name" value="Protein kinase-like (PK-like)"/>
    <property type="match status" value="1"/>
</dbReference>
<keyword evidence="16" id="KW-0325">Glycoprotein</keyword>
<dbReference type="PROSITE" id="PS00108">
    <property type="entry name" value="PROTEIN_KINASE_ST"/>
    <property type="match status" value="1"/>
</dbReference>
<dbReference type="OrthoDB" id="2015206at2759"/>
<evidence type="ECO:0000256" key="11">
    <source>
        <dbReference type="ARBA" id="ARBA00022777"/>
    </source>
</evidence>
<evidence type="ECO:0000256" key="17">
    <source>
        <dbReference type="PROSITE-ProRule" id="PRU10141"/>
    </source>
</evidence>
<keyword evidence="22" id="KW-1185">Reference proteome</keyword>
<evidence type="ECO:0000256" key="19">
    <source>
        <dbReference type="SAM" id="Phobius"/>
    </source>
</evidence>
<dbReference type="CDD" id="cd14066">
    <property type="entry name" value="STKc_IRAK"/>
    <property type="match status" value="1"/>
</dbReference>
<evidence type="ECO:0000256" key="16">
    <source>
        <dbReference type="ARBA" id="ARBA00023180"/>
    </source>
</evidence>
<dbReference type="InterPro" id="IPR017441">
    <property type="entry name" value="Protein_kinase_ATP_BS"/>
</dbReference>
<dbReference type="FunFam" id="3.80.10.10:FF:000542">
    <property type="entry name" value="Leucine-rich repeat protein kinase family protein"/>
    <property type="match status" value="1"/>
</dbReference>
<feature type="binding site" evidence="17">
    <location>
        <position position="652"/>
    </location>
    <ligand>
        <name>ATP</name>
        <dbReference type="ChEBI" id="CHEBI:30616"/>
    </ligand>
</feature>
<keyword evidence="6" id="KW-0808">Transferase</keyword>
<keyword evidence="14 19" id="KW-0472">Membrane</keyword>
<evidence type="ECO:0000259" key="20">
    <source>
        <dbReference type="PROSITE" id="PS50011"/>
    </source>
</evidence>
<evidence type="ECO:0000256" key="10">
    <source>
        <dbReference type="ARBA" id="ARBA00022741"/>
    </source>
</evidence>
<keyword evidence="4" id="KW-0723">Serine/threonine-protein kinase</keyword>
<keyword evidence="10 17" id="KW-0547">Nucleotide-binding</keyword>
<dbReference type="Pfam" id="PF00560">
    <property type="entry name" value="LRR_1"/>
    <property type="match status" value="1"/>
</dbReference>
<evidence type="ECO:0000256" key="8">
    <source>
        <dbReference type="ARBA" id="ARBA00022729"/>
    </source>
</evidence>
<evidence type="ECO:0000256" key="12">
    <source>
        <dbReference type="ARBA" id="ARBA00022840"/>
    </source>
</evidence>
<evidence type="ECO:0000256" key="4">
    <source>
        <dbReference type="ARBA" id="ARBA00022527"/>
    </source>
</evidence>
<dbReference type="InterPro" id="IPR000719">
    <property type="entry name" value="Prot_kinase_dom"/>
</dbReference>
<keyword evidence="11" id="KW-0418">Kinase</keyword>
<evidence type="ECO:0000256" key="2">
    <source>
        <dbReference type="ARBA" id="ARBA00004479"/>
    </source>
</evidence>
<evidence type="ECO:0000256" key="13">
    <source>
        <dbReference type="ARBA" id="ARBA00022989"/>
    </source>
</evidence>
<dbReference type="EMBL" id="NMUH01004705">
    <property type="protein sequence ID" value="MQM10559.1"/>
    <property type="molecule type" value="Genomic_DNA"/>
</dbReference>
<dbReference type="PROSITE" id="PS00107">
    <property type="entry name" value="PROTEIN_KINASE_ATP"/>
    <property type="match status" value="1"/>
</dbReference>
<evidence type="ECO:0000256" key="14">
    <source>
        <dbReference type="ARBA" id="ARBA00023136"/>
    </source>
</evidence>
<dbReference type="SMART" id="SM00220">
    <property type="entry name" value="S_TKc"/>
    <property type="match status" value="1"/>
</dbReference>
<dbReference type="GO" id="GO:0005886">
    <property type="term" value="C:plasma membrane"/>
    <property type="evidence" value="ECO:0007669"/>
    <property type="project" value="UniProtKB-SubCell"/>
</dbReference>
<dbReference type="InterPro" id="IPR011009">
    <property type="entry name" value="Kinase-like_dom_sf"/>
</dbReference>
<feature type="compositionally biased region" description="Polar residues" evidence="18">
    <location>
        <begin position="908"/>
        <end position="917"/>
    </location>
</feature>
<evidence type="ECO:0000313" key="21">
    <source>
        <dbReference type="EMBL" id="MQM10559.1"/>
    </source>
</evidence>
<keyword evidence="8" id="KW-0732">Signal</keyword>
<evidence type="ECO:0000256" key="9">
    <source>
        <dbReference type="ARBA" id="ARBA00022737"/>
    </source>
</evidence>
<dbReference type="GO" id="GO:0005524">
    <property type="term" value="F:ATP binding"/>
    <property type="evidence" value="ECO:0007669"/>
    <property type="project" value="UniProtKB-UniRule"/>
</dbReference>
<keyword evidence="15" id="KW-0675">Receptor</keyword>
<feature type="transmembrane region" description="Helical" evidence="19">
    <location>
        <begin position="552"/>
        <end position="575"/>
    </location>
</feature>
<gene>
    <name evidence="21" type="ORF">Taro_043451</name>
</gene>
<dbReference type="EC" id="2.7.11.1" evidence="3"/>
<proteinExistence type="predicted"/>
<dbReference type="PANTHER" id="PTHR45974:SF266">
    <property type="entry name" value="LEUCINE-RICH REPEAT RECEPTOR PROTEIN KINASE HPCA1"/>
    <property type="match status" value="1"/>
</dbReference>
<evidence type="ECO:0000256" key="5">
    <source>
        <dbReference type="ARBA" id="ARBA00022614"/>
    </source>
</evidence>
<keyword evidence="5" id="KW-0433">Leucine-rich repeat</keyword>
<dbReference type="GO" id="GO:0004674">
    <property type="term" value="F:protein serine/threonine kinase activity"/>
    <property type="evidence" value="ECO:0007669"/>
    <property type="project" value="UniProtKB-KW"/>
</dbReference>
<dbReference type="Gene3D" id="1.10.510.10">
    <property type="entry name" value="Transferase(Phosphotransferase) domain 1"/>
    <property type="match status" value="1"/>
</dbReference>
<dbReference type="Proteomes" id="UP000652761">
    <property type="component" value="Unassembled WGS sequence"/>
</dbReference>
<dbReference type="InterPro" id="IPR032675">
    <property type="entry name" value="LRR_dom_sf"/>
</dbReference>